<dbReference type="Proteomes" id="UP000578112">
    <property type="component" value="Unassembled WGS sequence"/>
</dbReference>
<comment type="caution">
    <text evidence="8">The sequence shown here is derived from an EMBL/GenBank/DDBJ whole genome shotgun (WGS) entry which is preliminary data.</text>
</comment>
<feature type="transmembrane region" description="Helical" evidence="6">
    <location>
        <begin position="47"/>
        <end position="66"/>
    </location>
</feature>
<organism evidence="8 9">
    <name type="scientific">Actinoplanes digitatis</name>
    <dbReference type="NCBI Taxonomy" id="1868"/>
    <lineage>
        <taxon>Bacteria</taxon>
        <taxon>Bacillati</taxon>
        <taxon>Actinomycetota</taxon>
        <taxon>Actinomycetes</taxon>
        <taxon>Micromonosporales</taxon>
        <taxon>Micromonosporaceae</taxon>
        <taxon>Actinoplanes</taxon>
    </lineage>
</organism>
<dbReference type="PANTHER" id="PTHR23513:SF6">
    <property type="entry name" value="MAJOR FACILITATOR SUPERFAMILY ASSOCIATED DOMAIN-CONTAINING PROTEIN"/>
    <property type="match status" value="1"/>
</dbReference>
<dbReference type="InterPro" id="IPR022324">
    <property type="entry name" value="Bacilysin_exporter_BacE_put"/>
</dbReference>
<feature type="transmembrane region" description="Helical" evidence="6">
    <location>
        <begin position="371"/>
        <end position="389"/>
    </location>
</feature>
<evidence type="ECO:0000256" key="5">
    <source>
        <dbReference type="ARBA" id="ARBA00023136"/>
    </source>
</evidence>
<feature type="transmembrane region" description="Helical" evidence="6">
    <location>
        <begin position="246"/>
        <end position="270"/>
    </location>
</feature>
<dbReference type="AlphaFoldDB" id="A0A7W7MPS7"/>
<reference evidence="8 9" key="1">
    <citation type="submission" date="2020-08" db="EMBL/GenBank/DDBJ databases">
        <title>Sequencing the genomes of 1000 actinobacteria strains.</title>
        <authorList>
            <person name="Klenk H.-P."/>
        </authorList>
    </citation>
    <scope>NUCLEOTIDE SEQUENCE [LARGE SCALE GENOMIC DNA]</scope>
    <source>
        <strain evidence="8 9">DSM 43149</strain>
    </source>
</reference>
<dbReference type="SUPFAM" id="SSF103473">
    <property type="entry name" value="MFS general substrate transporter"/>
    <property type="match status" value="1"/>
</dbReference>
<dbReference type="GO" id="GO:0005886">
    <property type="term" value="C:plasma membrane"/>
    <property type="evidence" value="ECO:0007669"/>
    <property type="project" value="UniProtKB-SubCell"/>
</dbReference>
<dbReference type="InterPro" id="IPR036259">
    <property type="entry name" value="MFS_trans_sf"/>
</dbReference>
<dbReference type="RefSeq" id="WP_184992515.1">
    <property type="nucleotide sequence ID" value="NZ_BOMK01000001.1"/>
</dbReference>
<feature type="transmembrane region" description="Helical" evidence="6">
    <location>
        <begin position="98"/>
        <end position="124"/>
    </location>
</feature>
<dbReference type="CDD" id="cd06173">
    <property type="entry name" value="MFS_MefA_like"/>
    <property type="match status" value="1"/>
</dbReference>
<feature type="transmembrane region" description="Helical" evidence="6">
    <location>
        <begin position="218"/>
        <end position="240"/>
    </location>
</feature>
<sequence>MSRPEYRRNVRLWVAGTGISVAGDAALSVALSVWVKELTGSNGQAGLAFLAFLAPRLLTPFTAVLADRLRRRPLVVVLNLLLAAWVSLALLVDGPAGVPLLYLVLFGVGLGTGLHHAAGTALLTRLVPAERLGATNAVLRTAQEVGLLVAPAVGTALYVAFGARAVAALDAATFVLCAALVAAVRVHEPRPEPRRGSRWAELTAGLVHVAGTAGIRRVVLAMGGALLVFGFFESIVFAVVDEGLHRPAAFLGVLATVKGAGSVAGGLLAVRIVRGLPAGGEARLTVLGLGLLGLGSAVMLLPAVPAVLAGAAVVGLGIPMAIVGLFTVAQQHTPPHLQGRVAGAAGTLVTAPQVASVAVGAVLIGWVDFRVLLAVVAATVLLAAGCLAARTRTGRAADTGVLPEDLPTKVS</sequence>
<keyword evidence="5 6" id="KW-0472">Membrane</keyword>
<dbReference type="GO" id="GO:0022857">
    <property type="term" value="F:transmembrane transporter activity"/>
    <property type="evidence" value="ECO:0007669"/>
    <property type="project" value="InterPro"/>
</dbReference>
<dbReference type="InterPro" id="IPR011701">
    <property type="entry name" value="MFS"/>
</dbReference>
<feature type="transmembrane region" description="Helical" evidence="6">
    <location>
        <begin position="167"/>
        <end position="186"/>
    </location>
</feature>
<dbReference type="EMBL" id="JACHNH010000001">
    <property type="protein sequence ID" value="MBB4761840.1"/>
    <property type="molecule type" value="Genomic_DNA"/>
</dbReference>
<keyword evidence="3 6" id="KW-0812">Transmembrane</keyword>
<proteinExistence type="predicted"/>
<evidence type="ECO:0000256" key="3">
    <source>
        <dbReference type="ARBA" id="ARBA00022692"/>
    </source>
</evidence>
<evidence type="ECO:0000256" key="1">
    <source>
        <dbReference type="ARBA" id="ARBA00004651"/>
    </source>
</evidence>
<accession>A0A7W7MPS7</accession>
<evidence type="ECO:0000256" key="6">
    <source>
        <dbReference type="SAM" id="Phobius"/>
    </source>
</evidence>
<name>A0A7W7MPS7_9ACTN</name>
<dbReference type="InterPro" id="IPR020846">
    <property type="entry name" value="MFS_dom"/>
</dbReference>
<evidence type="ECO:0000259" key="7">
    <source>
        <dbReference type="PROSITE" id="PS50850"/>
    </source>
</evidence>
<dbReference type="PANTHER" id="PTHR23513">
    <property type="entry name" value="INTEGRAL MEMBRANE EFFLUX PROTEIN-RELATED"/>
    <property type="match status" value="1"/>
</dbReference>
<evidence type="ECO:0000313" key="9">
    <source>
        <dbReference type="Proteomes" id="UP000578112"/>
    </source>
</evidence>
<evidence type="ECO:0000256" key="4">
    <source>
        <dbReference type="ARBA" id="ARBA00022989"/>
    </source>
</evidence>
<feature type="transmembrane region" description="Helical" evidence="6">
    <location>
        <begin position="282"/>
        <end position="301"/>
    </location>
</feature>
<keyword evidence="4 6" id="KW-1133">Transmembrane helix</keyword>
<evidence type="ECO:0000256" key="2">
    <source>
        <dbReference type="ARBA" id="ARBA00022475"/>
    </source>
</evidence>
<gene>
    <name evidence="8" type="ORF">BJ971_002396</name>
</gene>
<feature type="transmembrane region" description="Helical" evidence="6">
    <location>
        <begin position="341"/>
        <end position="365"/>
    </location>
</feature>
<dbReference type="Gene3D" id="1.20.1250.20">
    <property type="entry name" value="MFS general substrate transporter like domains"/>
    <property type="match status" value="1"/>
</dbReference>
<keyword evidence="2" id="KW-1003">Cell membrane</keyword>
<dbReference type="Pfam" id="PF07690">
    <property type="entry name" value="MFS_1"/>
    <property type="match status" value="1"/>
</dbReference>
<feature type="transmembrane region" description="Helical" evidence="6">
    <location>
        <begin position="307"/>
        <end position="329"/>
    </location>
</feature>
<evidence type="ECO:0000313" key="8">
    <source>
        <dbReference type="EMBL" id="MBB4761840.1"/>
    </source>
</evidence>
<dbReference type="PRINTS" id="PR01988">
    <property type="entry name" value="EXPORTERBACE"/>
</dbReference>
<feature type="domain" description="Major facilitator superfamily (MFS) profile" evidence="7">
    <location>
        <begin position="1"/>
        <end position="392"/>
    </location>
</feature>
<feature type="transmembrane region" description="Helical" evidence="6">
    <location>
        <begin position="12"/>
        <end position="35"/>
    </location>
</feature>
<keyword evidence="9" id="KW-1185">Reference proteome</keyword>
<dbReference type="PROSITE" id="PS50850">
    <property type="entry name" value="MFS"/>
    <property type="match status" value="1"/>
</dbReference>
<protein>
    <submittedName>
        <fullName evidence="8">MFS family permease</fullName>
    </submittedName>
</protein>
<comment type="subcellular location">
    <subcellularLocation>
        <location evidence="1">Cell membrane</location>
        <topology evidence="1">Multi-pass membrane protein</topology>
    </subcellularLocation>
</comment>
<feature type="transmembrane region" description="Helical" evidence="6">
    <location>
        <begin position="73"/>
        <end position="92"/>
    </location>
</feature>
<feature type="transmembrane region" description="Helical" evidence="6">
    <location>
        <begin position="145"/>
        <end position="161"/>
    </location>
</feature>